<proteinExistence type="predicted"/>
<dbReference type="InterPro" id="IPR051466">
    <property type="entry name" value="D-amino_acid_metab_enzyme"/>
</dbReference>
<dbReference type="InterPro" id="IPR001608">
    <property type="entry name" value="Ala_racemase_N"/>
</dbReference>
<dbReference type="PANTHER" id="PTHR28004">
    <property type="entry name" value="ZGC:162816-RELATED"/>
    <property type="match status" value="1"/>
</dbReference>
<gene>
    <name evidence="2" type="ORF">O1G22_20990</name>
</gene>
<reference evidence="2 3" key="1">
    <citation type="submission" date="2022-12" db="EMBL/GenBank/DDBJ databases">
        <authorList>
            <person name="Mo P."/>
        </authorList>
    </citation>
    <scope>NUCLEOTIDE SEQUENCE [LARGE SCALE GENOMIC DNA]</scope>
    <source>
        <strain evidence="2 3">HUAS 2-6</strain>
    </source>
</reference>
<dbReference type="Gene3D" id="2.40.37.20">
    <property type="entry name" value="D-serine dehydratase-like domain"/>
    <property type="match status" value="1"/>
</dbReference>
<accession>A0ABY7PA38</accession>
<dbReference type="GO" id="GO:0008784">
    <property type="term" value="F:alanine racemase activity"/>
    <property type="evidence" value="ECO:0007669"/>
    <property type="project" value="UniProtKB-EC"/>
</dbReference>
<dbReference type="InterPro" id="IPR029066">
    <property type="entry name" value="PLP-binding_barrel"/>
</dbReference>
<feature type="domain" description="Alanine racemase N-terminal" evidence="1">
    <location>
        <begin position="3"/>
        <end position="207"/>
    </location>
</feature>
<evidence type="ECO:0000313" key="3">
    <source>
        <dbReference type="Proteomes" id="UP001212326"/>
    </source>
</evidence>
<dbReference type="EMBL" id="CP115300">
    <property type="protein sequence ID" value="WBO65133.1"/>
    <property type="molecule type" value="Genomic_DNA"/>
</dbReference>
<keyword evidence="2" id="KW-0413">Isomerase</keyword>
<dbReference type="Gene3D" id="3.20.20.10">
    <property type="entry name" value="Alanine racemase"/>
    <property type="match status" value="1"/>
</dbReference>
<protein>
    <submittedName>
        <fullName evidence="2">Alanine racemase</fullName>
        <ecNumber evidence="2">5.1.1.1</ecNumber>
    </submittedName>
</protein>
<dbReference type="PANTHER" id="PTHR28004:SF2">
    <property type="entry name" value="D-SERINE DEHYDRATASE"/>
    <property type="match status" value="1"/>
</dbReference>
<evidence type="ECO:0000313" key="2">
    <source>
        <dbReference type="EMBL" id="WBO65133.1"/>
    </source>
</evidence>
<dbReference type="SUPFAM" id="SSF51419">
    <property type="entry name" value="PLP-binding barrel"/>
    <property type="match status" value="1"/>
</dbReference>
<evidence type="ECO:0000259" key="1">
    <source>
        <dbReference type="Pfam" id="PF01168"/>
    </source>
</evidence>
<dbReference type="Pfam" id="PF01168">
    <property type="entry name" value="Ala_racemase_N"/>
    <property type="match status" value="1"/>
</dbReference>
<keyword evidence="3" id="KW-1185">Reference proteome</keyword>
<dbReference type="Proteomes" id="UP001212326">
    <property type="component" value="Chromosome"/>
</dbReference>
<organism evidence="2 3">
    <name type="scientific">Streptomyces camelliae</name>
    <dbReference type="NCBI Taxonomy" id="3004093"/>
    <lineage>
        <taxon>Bacteria</taxon>
        <taxon>Bacillati</taxon>
        <taxon>Actinomycetota</taxon>
        <taxon>Actinomycetes</taxon>
        <taxon>Kitasatosporales</taxon>
        <taxon>Streptomycetaceae</taxon>
        <taxon>Streptomyces</taxon>
    </lineage>
</organism>
<dbReference type="RefSeq" id="WP_270082755.1">
    <property type="nucleotide sequence ID" value="NZ_CP115300.1"/>
</dbReference>
<sequence>MLIDLGVVDRNIRHFHERVAAHSGVSVRSHVKGHRTVEIARRQLAAGAVGIALTQVSQARRYVAAGVTDVVIVHPWSEPWRWELIAELARECHLSVHVDSVTAVEGLAAAATKAGSVLGIRIQLGTGVDVTTTSEAQVLEMAGAVEAEPSLRLDGVTCYQALLSAGSGERRNEIGRDAAAFAVRNAELLRRSGLSCPVVAVGGTPTADGAMATAGVTEICAGAYALQDAGMASIGVCSRDDVAVSVVTDGAGDADALLDSHPYPWQQPGERQLLCGSDTLGGRLLPPHICALTAQIDSVTVYGQGEEQVIGRWNVLNQVDTAPVHAGTSAQGS</sequence>
<name>A0ABY7PA38_9ACTN</name>
<dbReference type="InterPro" id="IPR042208">
    <property type="entry name" value="D-ser_dehydrat-like_sf"/>
</dbReference>
<dbReference type="EC" id="5.1.1.1" evidence="2"/>